<dbReference type="AlphaFoldDB" id="A0A317XJS0"/>
<protein>
    <recommendedName>
        <fullName evidence="5">CBM1 domain-containing protein</fullName>
    </recommendedName>
</protein>
<evidence type="ECO:0000256" key="1">
    <source>
        <dbReference type="SAM" id="MobiDB-lite"/>
    </source>
</evidence>
<evidence type="ECO:0000313" key="3">
    <source>
        <dbReference type="EMBL" id="PWY98576.1"/>
    </source>
</evidence>
<organism evidence="3 4">
    <name type="scientific">Testicularia cyperi</name>
    <dbReference type="NCBI Taxonomy" id="1882483"/>
    <lineage>
        <taxon>Eukaryota</taxon>
        <taxon>Fungi</taxon>
        <taxon>Dikarya</taxon>
        <taxon>Basidiomycota</taxon>
        <taxon>Ustilaginomycotina</taxon>
        <taxon>Ustilaginomycetes</taxon>
        <taxon>Ustilaginales</taxon>
        <taxon>Anthracoideaceae</taxon>
        <taxon>Testicularia</taxon>
    </lineage>
</organism>
<proteinExistence type="predicted"/>
<dbReference type="Proteomes" id="UP000246740">
    <property type="component" value="Unassembled WGS sequence"/>
</dbReference>
<sequence length="210" mass="21670">MRVAQLSYLLALLLAASCVLAQLDSLDAVAEPFERSLDSSALVGEPIVLSERDLLEARQATNASASASGTSTASAAESTSTGSAPAGGEATITESTCSMTNKLSVNQQASWGQGIVNTCCGFATGTQCWYRNQSTVSGNEECEIPDCSELESEDASKMLGFVPLTSTNGQGKYGNIFLSLGQLSAGVMAQPVLWITLLVASLSIGVSSIL</sequence>
<accession>A0A317XJS0</accession>
<keyword evidence="2" id="KW-0732">Signal</keyword>
<feature type="signal peptide" evidence="2">
    <location>
        <begin position="1"/>
        <end position="21"/>
    </location>
</feature>
<dbReference type="PROSITE" id="PS51257">
    <property type="entry name" value="PROKAR_LIPOPROTEIN"/>
    <property type="match status" value="1"/>
</dbReference>
<evidence type="ECO:0000313" key="4">
    <source>
        <dbReference type="Proteomes" id="UP000246740"/>
    </source>
</evidence>
<gene>
    <name evidence="3" type="ORF">BCV70DRAFT_212913</name>
</gene>
<evidence type="ECO:0008006" key="5">
    <source>
        <dbReference type="Google" id="ProtNLM"/>
    </source>
</evidence>
<feature type="chain" id="PRO_5016366530" description="CBM1 domain-containing protein" evidence="2">
    <location>
        <begin position="22"/>
        <end position="210"/>
    </location>
</feature>
<reference evidence="3 4" key="1">
    <citation type="journal article" date="2018" name="Mol. Biol. Evol.">
        <title>Broad Genomic Sampling Reveals a Smut Pathogenic Ancestry of the Fungal Clade Ustilaginomycotina.</title>
        <authorList>
            <person name="Kijpornyongpan T."/>
            <person name="Mondo S.J."/>
            <person name="Barry K."/>
            <person name="Sandor L."/>
            <person name="Lee J."/>
            <person name="Lipzen A."/>
            <person name="Pangilinan J."/>
            <person name="LaButti K."/>
            <person name="Hainaut M."/>
            <person name="Henrissat B."/>
            <person name="Grigoriev I.V."/>
            <person name="Spatafora J.W."/>
            <person name="Aime M.C."/>
        </authorList>
    </citation>
    <scope>NUCLEOTIDE SEQUENCE [LARGE SCALE GENOMIC DNA]</scope>
    <source>
        <strain evidence="3 4">MCA 3645</strain>
    </source>
</reference>
<feature type="region of interest" description="Disordered" evidence="1">
    <location>
        <begin position="60"/>
        <end position="90"/>
    </location>
</feature>
<dbReference type="InParanoid" id="A0A317XJS0"/>
<dbReference type="OrthoDB" id="2553689at2759"/>
<name>A0A317XJS0_9BASI</name>
<evidence type="ECO:0000256" key="2">
    <source>
        <dbReference type="SAM" id="SignalP"/>
    </source>
</evidence>
<keyword evidence="4" id="KW-1185">Reference proteome</keyword>
<dbReference type="EMBL" id="KZ819198">
    <property type="protein sequence ID" value="PWY98576.1"/>
    <property type="molecule type" value="Genomic_DNA"/>
</dbReference>